<dbReference type="Proteomes" id="UP000318995">
    <property type="component" value="Unassembled WGS sequence"/>
</dbReference>
<evidence type="ECO:0008006" key="3">
    <source>
        <dbReference type="Google" id="ProtNLM"/>
    </source>
</evidence>
<dbReference type="EMBL" id="SJPH01000001">
    <property type="protein sequence ID" value="TWT48398.1"/>
    <property type="molecule type" value="Genomic_DNA"/>
</dbReference>
<keyword evidence="2" id="KW-1185">Reference proteome</keyword>
<accession>A0A5C5WBX1</accession>
<organism evidence="1 2">
    <name type="scientific">Botrimarina hoheduenensis</name>
    <dbReference type="NCBI Taxonomy" id="2528000"/>
    <lineage>
        <taxon>Bacteria</taxon>
        <taxon>Pseudomonadati</taxon>
        <taxon>Planctomycetota</taxon>
        <taxon>Planctomycetia</taxon>
        <taxon>Pirellulales</taxon>
        <taxon>Lacipirellulaceae</taxon>
        <taxon>Botrimarina</taxon>
    </lineage>
</organism>
<evidence type="ECO:0000313" key="1">
    <source>
        <dbReference type="EMBL" id="TWT48398.1"/>
    </source>
</evidence>
<evidence type="ECO:0000313" key="2">
    <source>
        <dbReference type="Proteomes" id="UP000318995"/>
    </source>
</evidence>
<dbReference type="AlphaFoldDB" id="A0A5C5WBX1"/>
<comment type="caution">
    <text evidence="1">The sequence shown here is derived from an EMBL/GenBank/DDBJ whole genome shotgun (WGS) entry which is preliminary data.</text>
</comment>
<name>A0A5C5WBX1_9BACT</name>
<gene>
    <name evidence="1" type="ORF">Pla111_01640</name>
</gene>
<reference evidence="1 2" key="1">
    <citation type="submission" date="2019-02" db="EMBL/GenBank/DDBJ databases">
        <title>Deep-cultivation of Planctomycetes and their phenomic and genomic characterization uncovers novel biology.</title>
        <authorList>
            <person name="Wiegand S."/>
            <person name="Jogler M."/>
            <person name="Boedeker C."/>
            <person name="Pinto D."/>
            <person name="Vollmers J."/>
            <person name="Rivas-Marin E."/>
            <person name="Kohn T."/>
            <person name="Peeters S.H."/>
            <person name="Heuer A."/>
            <person name="Rast P."/>
            <person name="Oberbeckmann S."/>
            <person name="Bunk B."/>
            <person name="Jeske O."/>
            <person name="Meyerdierks A."/>
            <person name="Storesund J.E."/>
            <person name="Kallscheuer N."/>
            <person name="Luecker S."/>
            <person name="Lage O.M."/>
            <person name="Pohl T."/>
            <person name="Merkel B.J."/>
            <person name="Hornburger P."/>
            <person name="Mueller R.-W."/>
            <person name="Bruemmer F."/>
            <person name="Labrenz M."/>
            <person name="Spormann A.M."/>
            <person name="Op Den Camp H."/>
            <person name="Overmann J."/>
            <person name="Amann R."/>
            <person name="Jetten M.S.M."/>
            <person name="Mascher T."/>
            <person name="Medema M.H."/>
            <person name="Devos D.P."/>
            <person name="Kaster A.-K."/>
            <person name="Ovreas L."/>
            <person name="Rohde M."/>
            <person name="Galperin M.Y."/>
            <person name="Jogler C."/>
        </authorList>
    </citation>
    <scope>NUCLEOTIDE SEQUENCE [LARGE SCALE GENOMIC DNA]</scope>
    <source>
        <strain evidence="1 2">Pla111</strain>
    </source>
</reference>
<proteinExistence type="predicted"/>
<protein>
    <recommendedName>
        <fullName evidence="3">Helix-turn-helix domain protein</fullName>
    </recommendedName>
</protein>
<sequence>MSAQTKRRSEPSMVDPQALYSLPEFKRVTRLGPSFFRRAKAAGVELPMLRAGRCKFIRGRDAIEFIERAAAI</sequence>